<accession>A0A7N5JZY4</accession>
<evidence type="ECO:0000256" key="2">
    <source>
        <dbReference type="SAM" id="Coils"/>
    </source>
</evidence>
<dbReference type="GO" id="GO:0042157">
    <property type="term" value="P:lipoprotein metabolic process"/>
    <property type="evidence" value="ECO:0007669"/>
    <property type="project" value="InterPro"/>
</dbReference>
<protein>
    <submittedName>
        <fullName evidence="4">Apolipoprotein L6</fullName>
    </submittedName>
</protein>
<dbReference type="GO" id="GO:0006869">
    <property type="term" value="P:lipid transport"/>
    <property type="evidence" value="ECO:0007669"/>
    <property type="project" value="InterPro"/>
</dbReference>
<comment type="similarity">
    <text evidence="1">Belongs to the apolipoprotein L family.</text>
</comment>
<dbReference type="Proteomes" id="UP000008912">
    <property type="component" value="Unassembled WGS sequence"/>
</dbReference>
<dbReference type="GO" id="GO:0005576">
    <property type="term" value="C:extracellular region"/>
    <property type="evidence" value="ECO:0007669"/>
    <property type="project" value="InterPro"/>
</dbReference>
<reference evidence="4" key="3">
    <citation type="submission" date="2025-09" db="UniProtKB">
        <authorList>
            <consortium name="Ensembl"/>
        </authorList>
    </citation>
    <scope>IDENTIFICATION</scope>
</reference>
<dbReference type="PANTHER" id="PTHR14096:SF7">
    <property type="entry name" value="APOLIPOPROTEIN L6"/>
    <property type="match status" value="1"/>
</dbReference>
<proteinExistence type="inferred from homology"/>
<evidence type="ECO:0000313" key="5">
    <source>
        <dbReference type="Proteomes" id="UP000008912"/>
    </source>
</evidence>
<reference evidence="4" key="2">
    <citation type="submission" date="2025-08" db="UniProtKB">
        <authorList>
            <consortium name="Ensembl"/>
        </authorList>
    </citation>
    <scope>IDENTIFICATION</scope>
</reference>
<dbReference type="Ensembl" id="ENSAMET00000042212.1">
    <property type="protein sequence ID" value="ENSAMEP00000032972.1"/>
    <property type="gene ID" value="ENSAMEG00000019977.2"/>
</dbReference>
<feature type="compositionally biased region" description="Basic and acidic residues" evidence="3">
    <location>
        <begin position="40"/>
        <end position="51"/>
    </location>
</feature>
<dbReference type="GO" id="GO:0008289">
    <property type="term" value="F:lipid binding"/>
    <property type="evidence" value="ECO:0007669"/>
    <property type="project" value="InterPro"/>
</dbReference>
<organism evidence="4 5">
    <name type="scientific">Ailuropoda melanoleuca</name>
    <name type="common">Giant panda</name>
    <dbReference type="NCBI Taxonomy" id="9646"/>
    <lineage>
        <taxon>Eukaryota</taxon>
        <taxon>Metazoa</taxon>
        <taxon>Chordata</taxon>
        <taxon>Craniata</taxon>
        <taxon>Vertebrata</taxon>
        <taxon>Euteleostomi</taxon>
        <taxon>Mammalia</taxon>
        <taxon>Eutheria</taxon>
        <taxon>Laurasiatheria</taxon>
        <taxon>Carnivora</taxon>
        <taxon>Caniformia</taxon>
        <taxon>Ursidae</taxon>
        <taxon>Ailuropoda</taxon>
    </lineage>
</organism>
<sequence>MWTESSPYWPRSLQPTHREDRARGAGAPAWSSPALVHCTVRRERGEKESKSENQFSPSPALPQSVASVHITSVPAEPTPRFSAGSEEASRASGFLPGSRPCWRLCASQRSSCSPRWTRGPGETPCPSDTEKSRGVLLNFTATDTPQNCQGVQAEHCVTHEDISNSPMGQKSSALRWQEPLDNECPRDQDDILPCEGVWQQDKGLSAEEIIFLREFPLIERELEEDIRKLHALADDIDATHRTFAKTHMVASSMTVVSNAMTMLGLVFAPATVGGSLMLSAAGKALGTVAGVTSTFTDVMEHFQKQEAQTQASSLVPADDNEVEEAPRKIFHVVSVGKKAYEYGRSIGDVKRNINAFQIARANPKLTTAAKRFLNTGQVSARRSKQLQRAFKGTTVLIKKNARVLCGALAGFSLCHDVVTLLRDWKHLKEGARTKLAEELRAQAGVLEEKLMELTQLYESLQQRKLLQEQRPRSSSSGRATASLA</sequence>
<evidence type="ECO:0000313" key="4">
    <source>
        <dbReference type="Ensembl" id="ENSAMEP00000032972.1"/>
    </source>
</evidence>
<dbReference type="AlphaFoldDB" id="A0A7N5JZY4"/>
<evidence type="ECO:0000256" key="3">
    <source>
        <dbReference type="SAM" id="MobiDB-lite"/>
    </source>
</evidence>
<dbReference type="Pfam" id="PF05461">
    <property type="entry name" value="ApoL"/>
    <property type="match status" value="1"/>
</dbReference>
<name>A0A7N5JZY4_AILME</name>
<dbReference type="GO" id="GO:0016020">
    <property type="term" value="C:membrane"/>
    <property type="evidence" value="ECO:0007669"/>
    <property type="project" value="TreeGrafter"/>
</dbReference>
<keyword evidence="5" id="KW-1185">Reference proteome</keyword>
<reference evidence="4 5" key="1">
    <citation type="journal article" date="2010" name="Nature">
        <title>The sequence and de novo assembly of the giant panda genome.</title>
        <authorList>
            <person name="Li R."/>
            <person name="Fan W."/>
            <person name="Tian G."/>
            <person name="Zhu H."/>
            <person name="He L."/>
            <person name="Cai J."/>
            <person name="Huang Q."/>
            <person name="Cai Q."/>
            <person name="Li B."/>
            <person name="Bai Y."/>
            <person name="Zhang Z."/>
            <person name="Zhang Y."/>
            <person name="Wang W."/>
            <person name="Li J."/>
            <person name="Wei F."/>
            <person name="Li H."/>
            <person name="Jian M."/>
            <person name="Li J."/>
            <person name="Zhang Z."/>
            <person name="Nielsen R."/>
            <person name="Li D."/>
            <person name="Gu W."/>
            <person name="Yang Z."/>
            <person name="Xuan Z."/>
            <person name="Ryder O.A."/>
            <person name="Leung F.C."/>
            <person name="Zhou Y."/>
            <person name="Cao J."/>
            <person name="Sun X."/>
            <person name="Fu Y."/>
            <person name="Fang X."/>
            <person name="Guo X."/>
            <person name="Wang B."/>
            <person name="Hou R."/>
            <person name="Shen F."/>
            <person name="Mu B."/>
            <person name="Ni P."/>
            <person name="Lin R."/>
            <person name="Qian W."/>
            <person name="Wang G."/>
            <person name="Yu C."/>
            <person name="Nie W."/>
            <person name="Wang J."/>
            <person name="Wu Z."/>
            <person name="Liang H."/>
            <person name="Min J."/>
            <person name="Wu Q."/>
            <person name="Cheng S."/>
            <person name="Ruan J."/>
            <person name="Wang M."/>
            <person name="Shi Z."/>
            <person name="Wen M."/>
            <person name="Liu B."/>
            <person name="Ren X."/>
            <person name="Zheng H."/>
            <person name="Dong D."/>
            <person name="Cook K."/>
            <person name="Shan G."/>
            <person name="Zhang H."/>
            <person name="Kosiol C."/>
            <person name="Xie X."/>
            <person name="Lu Z."/>
            <person name="Zheng H."/>
            <person name="Li Y."/>
            <person name="Steiner C.C."/>
            <person name="Lam T.T."/>
            <person name="Lin S."/>
            <person name="Zhang Q."/>
            <person name="Li G."/>
            <person name="Tian J."/>
            <person name="Gong T."/>
            <person name="Liu H."/>
            <person name="Zhang D."/>
            <person name="Fang L."/>
            <person name="Ye C."/>
            <person name="Zhang J."/>
            <person name="Hu W."/>
            <person name="Xu A."/>
            <person name="Ren Y."/>
            <person name="Zhang G."/>
            <person name="Bruford M.W."/>
            <person name="Li Q."/>
            <person name="Ma L."/>
            <person name="Guo Y."/>
            <person name="An N."/>
            <person name="Hu Y."/>
            <person name="Zheng Y."/>
            <person name="Shi Y."/>
            <person name="Li Z."/>
            <person name="Liu Q."/>
            <person name="Chen Y."/>
            <person name="Zhao J."/>
            <person name="Qu N."/>
            <person name="Zhao S."/>
            <person name="Tian F."/>
            <person name="Wang X."/>
            <person name="Wang H."/>
            <person name="Xu L."/>
            <person name="Liu X."/>
            <person name="Vinar T."/>
            <person name="Wang Y."/>
            <person name="Lam T.W."/>
            <person name="Yiu S.M."/>
            <person name="Liu S."/>
            <person name="Zhang H."/>
            <person name="Li D."/>
            <person name="Huang Y."/>
            <person name="Wang X."/>
            <person name="Yang G."/>
            <person name="Jiang Z."/>
            <person name="Wang J."/>
            <person name="Qin N."/>
            <person name="Li L."/>
            <person name="Li J."/>
            <person name="Bolund L."/>
            <person name="Kristiansen K."/>
            <person name="Wong G.K."/>
            <person name="Olson M."/>
            <person name="Zhang X."/>
            <person name="Li S."/>
            <person name="Yang H."/>
            <person name="Wang J."/>
            <person name="Wang J."/>
        </authorList>
    </citation>
    <scope>NUCLEOTIDE SEQUENCE [LARGE SCALE GENOMIC DNA]</scope>
</reference>
<dbReference type="PANTHER" id="PTHR14096">
    <property type="entry name" value="APOLIPOPROTEIN L"/>
    <property type="match status" value="1"/>
</dbReference>
<dbReference type="InterPro" id="IPR008405">
    <property type="entry name" value="ApoL"/>
</dbReference>
<dbReference type="InParanoid" id="A0A7N5JZY4"/>
<feature type="region of interest" description="Disordered" evidence="3">
    <location>
        <begin position="1"/>
        <end position="65"/>
    </location>
</feature>
<dbReference type="GeneTree" id="ENSGT01030000234599"/>
<feature type="coiled-coil region" evidence="2">
    <location>
        <begin position="436"/>
        <end position="470"/>
    </location>
</feature>
<gene>
    <name evidence="4" type="primary">APOL6</name>
</gene>
<evidence type="ECO:0000256" key="1">
    <source>
        <dbReference type="ARBA" id="ARBA00010090"/>
    </source>
</evidence>
<keyword evidence="2" id="KW-0175">Coiled coil</keyword>